<organism evidence="2 3">
    <name type="scientific">Actinoalloteichus hymeniacidonis</name>
    <dbReference type="NCBI Taxonomy" id="340345"/>
    <lineage>
        <taxon>Bacteria</taxon>
        <taxon>Bacillati</taxon>
        <taxon>Actinomycetota</taxon>
        <taxon>Actinomycetes</taxon>
        <taxon>Pseudonocardiales</taxon>
        <taxon>Pseudonocardiaceae</taxon>
        <taxon>Actinoalloteichus</taxon>
    </lineage>
</organism>
<feature type="compositionally biased region" description="Acidic residues" evidence="1">
    <location>
        <begin position="389"/>
        <end position="401"/>
    </location>
</feature>
<dbReference type="AlphaFoldDB" id="A0AAC9HSH3"/>
<feature type="region of interest" description="Disordered" evidence="1">
    <location>
        <begin position="311"/>
        <end position="331"/>
    </location>
</feature>
<protein>
    <submittedName>
        <fullName evidence="2">Uncharacterized protein</fullName>
    </submittedName>
</protein>
<reference evidence="3" key="1">
    <citation type="submission" date="2016-03" db="EMBL/GenBank/DDBJ databases">
        <title>Complete genome sequence of the type strain Actinoalloteichus hymeniacidonis DSM 45092.</title>
        <authorList>
            <person name="Schaffert L."/>
            <person name="Albersmeier A."/>
            <person name="Winkler A."/>
            <person name="Kalinowski J."/>
            <person name="Zotchev S."/>
            <person name="Ruckert C."/>
        </authorList>
    </citation>
    <scope>NUCLEOTIDE SEQUENCE [LARGE SCALE GENOMIC DNA]</scope>
    <source>
        <strain evidence="3">HPA177(T) (DSM 45092(T))</strain>
    </source>
</reference>
<keyword evidence="3" id="KW-1185">Reference proteome</keyword>
<accession>A0AAC9HSH3</accession>
<evidence type="ECO:0000256" key="1">
    <source>
        <dbReference type="SAM" id="MobiDB-lite"/>
    </source>
</evidence>
<dbReference type="Proteomes" id="UP000095210">
    <property type="component" value="Chromosome"/>
</dbReference>
<evidence type="ECO:0000313" key="2">
    <source>
        <dbReference type="EMBL" id="AOS64524.1"/>
    </source>
</evidence>
<name>A0AAC9HSH3_9PSEU</name>
<feature type="compositionally biased region" description="Basic and acidic residues" evidence="1">
    <location>
        <begin position="313"/>
        <end position="331"/>
    </location>
</feature>
<dbReference type="EMBL" id="CP014859">
    <property type="protein sequence ID" value="AOS64524.1"/>
    <property type="molecule type" value="Genomic_DNA"/>
</dbReference>
<evidence type="ECO:0000313" key="3">
    <source>
        <dbReference type="Proteomes" id="UP000095210"/>
    </source>
</evidence>
<dbReference type="KEGG" id="ahm:TL08_18645"/>
<sequence length="401" mass="43617">MGKGVPADDPVAYADLFVFDYASDPLLQPGWNRAVAEAKKAPAGQAGVILQRFLDDHGYLTSPVLVKAALARPLPDEVRPDAEAMRLAVDVAGTGARRVDLIAAVADCFADDEVDAAPLESFLARNKYATEPGRLSLALGAVIGPGLDTWLGNYTRAVLSKDDETAEGPELAVDRPDELRGSTVRFGGAELVKHTFIAKTAELSWKDDYNDTAGTVAFSGVSMSHPEEWQVHGKLTLPARKYGLTGEVAYSAWLGGADDAYATTSTTGDSSEVTWAAVASAIAASLSALTSLLTVMHTYRKPIRTRVLRMSKRAKDVKSDTERPEWRADHAPLNPADREFISLAERLLQLSEAEKQTDAGADLYEQMRQNRAKRSGERQDEVNQNRQDADDDLNEIEETWL</sequence>
<feature type="region of interest" description="Disordered" evidence="1">
    <location>
        <begin position="358"/>
        <end position="401"/>
    </location>
</feature>
<proteinExistence type="predicted"/>
<gene>
    <name evidence="2" type="ORF">TL08_18645</name>
</gene>
<feature type="compositionally biased region" description="Basic and acidic residues" evidence="1">
    <location>
        <begin position="374"/>
        <end position="383"/>
    </location>
</feature>